<evidence type="ECO:0000313" key="2">
    <source>
        <dbReference type="EMBL" id="RTH03691.1"/>
    </source>
</evidence>
<dbReference type="RefSeq" id="WP_126200499.1">
    <property type="nucleotide sequence ID" value="NZ_PELP01000222.1"/>
</dbReference>
<protein>
    <recommendedName>
        <fullName evidence="1">TraG P-loop domain-containing protein</fullName>
    </recommendedName>
</protein>
<accession>A0A430R8Q4</accession>
<dbReference type="Gene3D" id="3.40.50.300">
    <property type="entry name" value="P-loop containing nucleotide triphosphate hydrolases"/>
    <property type="match status" value="1"/>
</dbReference>
<dbReference type="EMBL" id="PELP01000222">
    <property type="protein sequence ID" value="RTH03691.1"/>
    <property type="molecule type" value="Genomic_DNA"/>
</dbReference>
<dbReference type="AlphaFoldDB" id="A0A430R8Q4"/>
<dbReference type="PANTHER" id="PTHR38467:SF1">
    <property type="entry name" value="CONJUGATIVE TRANSFER: ASSEMBLY"/>
    <property type="match status" value="1"/>
</dbReference>
<comment type="caution">
    <text evidence="2">The sequence shown here is derived from an EMBL/GenBank/DDBJ whole genome shotgun (WGS) entry which is preliminary data.</text>
</comment>
<proteinExistence type="predicted"/>
<evidence type="ECO:0000259" key="1">
    <source>
        <dbReference type="Pfam" id="PF19044"/>
    </source>
</evidence>
<dbReference type="InterPro" id="IPR043964">
    <property type="entry name" value="P-loop_TraG"/>
</dbReference>
<sequence>MSLLGTKTLPLADELNQWELENGVIFTRDGRMEVGVRIHLPPMLLFSDQDLLDFTEKFAQFLRLTVPEGERFRLLVEARREAQEYLEAIRRERGTFTHPMGQVFFEEKLRLFEKLAAEGILRTWRYYGFLSLTPPRGRVRGMFSERELREAMDKAQAVRSEMAVQLASAGVKVEVADDEELFSVMWRWFNPEKSTPRYEPPRERAPYGTPDYRGLTQQLAQTEVDNAYPTYIRVGNYWIGGIAMATSPDVTWPGIADALLMTEGEFYLVVDWYHKPIERELRRMSTTLRTATAMSKSDTVVDPSVHVKAENYGEAMRRVQGENRHIFEVGIHLVLLENDLRSIKRKIPMAKGRFANVGAARAIPIADFFEAWVSLSPGSGRVPYYKATLLEDNASDLMPTWTPWRGLDRAMAVYEGSGGVPVQIDLFSDRFPAKHGIVVGGSGRGKSFFVQSLINQVALRGIEVVIVDRGFNYVSLVELLGGSVVVLDPIEGASINPFELREGELFPPEEKRDLIRALFRAMVPPPQNEQEASVEEAIFMSAVEQTYLMQQQEDAHGNKILEPFTLSTVVRKLRNMEQVNGKPMGPQEKEIANRLAYVLDNWTGDSVYGRLIDRPSTVNLDSPIIYFETSKLGSDGPLTQVGLLLISDLIWKKITKKPGPKLVVLDEAWALLKTRYGATVVESLYRRSRTFGAAIYAITQELKDFTTGYAQGIISNTYYHYFLPAPGQEEHIMNLFNIPERAIRNVYKNLEFKKGQYSEVLVVLRTGTGLEGGVVRVRVSPLEYWAYTTDAKDKIRREQAVEKYSSLKEALLALARGEA</sequence>
<name>A0A430R8Q4_THESC</name>
<dbReference type="InterPro" id="IPR053155">
    <property type="entry name" value="F-pilin_assembly_TraC"/>
</dbReference>
<gene>
    <name evidence="2" type="ORF">CSW47_08340</name>
</gene>
<dbReference type="InterPro" id="IPR027417">
    <property type="entry name" value="P-loop_NTPase"/>
</dbReference>
<dbReference type="Proteomes" id="UP000286734">
    <property type="component" value="Unassembled WGS sequence"/>
</dbReference>
<dbReference type="Pfam" id="PF19044">
    <property type="entry name" value="P-loop_TraG"/>
    <property type="match status" value="1"/>
</dbReference>
<dbReference type="SUPFAM" id="SSF52540">
    <property type="entry name" value="P-loop containing nucleoside triphosphate hydrolases"/>
    <property type="match status" value="1"/>
</dbReference>
<evidence type="ECO:0000313" key="3">
    <source>
        <dbReference type="Proteomes" id="UP000286734"/>
    </source>
</evidence>
<dbReference type="Gene3D" id="1.10.8.730">
    <property type="match status" value="1"/>
</dbReference>
<dbReference type="PANTHER" id="PTHR38467">
    <property type="match status" value="1"/>
</dbReference>
<organism evidence="2 3">
    <name type="scientific">Thermus scotoductus</name>
    <dbReference type="NCBI Taxonomy" id="37636"/>
    <lineage>
        <taxon>Bacteria</taxon>
        <taxon>Thermotogati</taxon>
        <taxon>Deinococcota</taxon>
        <taxon>Deinococci</taxon>
        <taxon>Thermales</taxon>
        <taxon>Thermaceae</taxon>
        <taxon>Thermus</taxon>
    </lineage>
</organism>
<feature type="domain" description="TraG P-loop" evidence="1">
    <location>
        <begin position="419"/>
        <end position="816"/>
    </location>
</feature>
<reference evidence="2 3" key="1">
    <citation type="journal article" date="2019" name="Extremophiles">
        <title>Biogeography of thermophiles and predominance of Thermus scotoductus in domestic water heaters.</title>
        <authorList>
            <person name="Wilpiszeski R.L."/>
            <person name="Zhang Z."/>
            <person name="House C.H."/>
        </authorList>
    </citation>
    <scope>NUCLEOTIDE SEQUENCE [LARGE SCALE GENOMIC DNA]</scope>
    <source>
        <strain evidence="2 3">34_S34</strain>
    </source>
</reference>